<dbReference type="PANTHER" id="PTHR35342">
    <property type="entry name" value="TRICARBOXYLIC TRANSPORT PROTEIN"/>
    <property type="match status" value="1"/>
</dbReference>
<comment type="caution">
    <text evidence="3">The sequence shown here is derived from an EMBL/GenBank/DDBJ whole genome shotgun (WGS) entry which is preliminary data.</text>
</comment>
<feature type="transmembrane region" description="Helical" evidence="1">
    <location>
        <begin position="139"/>
        <end position="158"/>
    </location>
</feature>
<feature type="transmembrane region" description="Helical" evidence="1">
    <location>
        <begin position="113"/>
        <end position="133"/>
    </location>
</feature>
<organism evidence="3 4">
    <name type="scientific">Pseudaquabacterium terrae</name>
    <dbReference type="NCBI Taxonomy" id="2732868"/>
    <lineage>
        <taxon>Bacteria</taxon>
        <taxon>Pseudomonadati</taxon>
        <taxon>Pseudomonadota</taxon>
        <taxon>Betaproteobacteria</taxon>
        <taxon>Burkholderiales</taxon>
        <taxon>Sphaerotilaceae</taxon>
        <taxon>Pseudaquabacterium</taxon>
    </lineage>
</organism>
<accession>A0ABX2EMJ6</accession>
<dbReference type="PANTHER" id="PTHR35342:SF5">
    <property type="entry name" value="TRICARBOXYLIC TRANSPORT PROTEIN"/>
    <property type="match status" value="1"/>
</dbReference>
<evidence type="ECO:0000259" key="2">
    <source>
        <dbReference type="Pfam" id="PF01970"/>
    </source>
</evidence>
<feature type="transmembrane region" description="Helical" evidence="1">
    <location>
        <begin position="358"/>
        <end position="377"/>
    </location>
</feature>
<dbReference type="Pfam" id="PF01970">
    <property type="entry name" value="TctA"/>
    <property type="match status" value="1"/>
</dbReference>
<keyword evidence="1" id="KW-1133">Transmembrane helix</keyword>
<keyword evidence="1" id="KW-0812">Transmembrane</keyword>
<evidence type="ECO:0000313" key="4">
    <source>
        <dbReference type="Proteomes" id="UP000737171"/>
    </source>
</evidence>
<dbReference type="RefSeq" id="WP_173127700.1">
    <property type="nucleotide sequence ID" value="NZ_JABRWJ010000007.1"/>
</dbReference>
<evidence type="ECO:0000313" key="3">
    <source>
        <dbReference type="EMBL" id="NRF69887.1"/>
    </source>
</evidence>
<sequence length="509" mass="53456">MLDGLALLGQSLLGFAAPWPIVYTLGATLLGILVGCMPGLSATLAIALLTTLTIKMAPNDAILILICAYVGTIYGGSRTAILLNIPGTAANAAACLDGHALARQGQAGRAMGIATTGSVVGSLFGVICLALLTPSLGEVALAFGAFEFFWLALFGVMMSGSIAGADPLKGWLMGFLGLFVTLIGQDGIHAVNRYTFGIKDIEGGISLIPALIGAFGFSEVLIVLSEPVKRAAINAVDSVLPRFRDVIVHWKTILRSGVIGVYVGILPGVGEDMAAWSSYAAARRASKEGHLYGKGSVEGLIAAETGDNASIPGGIIPALALAIPGSAPSAVLMAAMIIHGVQPGPMLMVNQPRFVYDVVAMTLLATLAMLFFGLFLVKPLLAIVRIPRTVIMPVIFVLCSVGSYAIASRLFDLYLMLAVGVAAFALRRRGYPIPPFVLGLVLGDILDKSLRRGLTLSDGNFAPFFTRPICALLAAITLFTMLMYVPAFNRRVHGAWAWLRARVGWRTTA</sequence>
<proteinExistence type="predicted"/>
<feature type="transmembrane region" description="Helical" evidence="1">
    <location>
        <begin position="61"/>
        <end position="77"/>
    </location>
</feature>
<gene>
    <name evidence="3" type="ORF">HLB44_23050</name>
</gene>
<feature type="transmembrane region" description="Helical" evidence="1">
    <location>
        <begin position="389"/>
        <end position="407"/>
    </location>
</feature>
<feature type="transmembrane region" description="Helical" evidence="1">
    <location>
        <begin position="203"/>
        <end position="224"/>
    </location>
</feature>
<keyword evidence="4" id="KW-1185">Reference proteome</keyword>
<feature type="domain" description="DUF112" evidence="2">
    <location>
        <begin position="22"/>
        <end position="438"/>
    </location>
</feature>
<feature type="transmembrane region" description="Helical" evidence="1">
    <location>
        <begin position="170"/>
        <end position="191"/>
    </location>
</feature>
<dbReference type="Proteomes" id="UP000737171">
    <property type="component" value="Unassembled WGS sequence"/>
</dbReference>
<protein>
    <submittedName>
        <fullName evidence="3">Tripartite tricarboxylate transporter permease</fullName>
    </submittedName>
</protein>
<feature type="transmembrane region" description="Helical" evidence="1">
    <location>
        <begin position="318"/>
        <end position="338"/>
    </location>
</feature>
<name>A0ABX2EMJ6_9BURK</name>
<feature type="transmembrane region" description="Helical" evidence="1">
    <location>
        <begin position="464"/>
        <end position="485"/>
    </location>
</feature>
<feature type="transmembrane region" description="Helical" evidence="1">
    <location>
        <begin position="26"/>
        <end position="49"/>
    </location>
</feature>
<keyword evidence="1" id="KW-0472">Membrane</keyword>
<dbReference type="InterPro" id="IPR002823">
    <property type="entry name" value="DUF112_TM"/>
</dbReference>
<reference evidence="3 4" key="1">
    <citation type="submission" date="2020-05" db="EMBL/GenBank/DDBJ databases">
        <title>Aquincola sp. isolate from soil.</title>
        <authorList>
            <person name="Han J."/>
            <person name="Kim D.-U."/>
        </authorList>
    </citation>
    <scope>NUCLEOTIDE SEQUENCE [LARGE SCALE GENOMIC DNA]</scope>
    <source>
        <strain evidence="3 4">S2</strain>
    </source>
</reference>
<evidence type="ECO:0000256" key="1">
    <source>
        <dbReference type="SAM" id="Phobius"/>
    </source>
</evidence>
<dbReference type="EMBL" id="JABRWJ010000007">
    <property type="protein sequence ID" value="NRF69887.1"/>
    <property type="molecule type" value="Genomic_DNA"/>
</dbReference>